<evidence type="ECO:0000256" key="1">
    <source>
        <dbReference type="ARBA" id="ARBA00004196"/>
    </source>
</evidence>
<dbReference type="STRING" id="516051.VC82_1761"/>
<sequence length="386" mass="44369">MKKILLSIALGILFISCNQNNKQTDTKIKVGDTIDLSDYNLMSIKGQEIEDDKMILIDFWATWCGPCIASFPHLEKIQDRYKNSLQIIAISDEKAETVEGFLRKRKFDLTFMNDLEKRLHKKFDIKSIPISCLLSEDGEFLWAGNSENLESVLEQYQQSGSITDFELTELNRSYYDIDAIEVSNKNKFIIEEAENPERYIVKNQKLDNAPVNIEYISATLPEIIVDFLNVDRKNIINNHPELDTLLLDIKAKDKKTTYGQAKKDILNTIKDRYDFEVQEEIKKAEVYVLEVADETLLKQHIETIEGGGQAQIKNEQIEITRLNLEQLASYFQNKSESYIQYKGTNDSKYSFSIQRFETIAELASSLKNVGLAIKKTEGEVKTVTLN</sequence>
<name>A0A0D5YU08_9FLAO</name>
<dbReference type="RefSeq" id="WP_157518035.1">
    <property type="nucleotide sequence ID" value="NZ_CP011071.1"/>
</dbReference>
<dbReference type="CDD" id="cd02966">
    <property type="entry name" value="TlpA_like_family"/>
    <property type="match status" value="1"/>
</dbReference>
<dbReference type="GO" id="GO:0017004">
    <property type="term" value="P:cytochrome complex assembly"/>
    <property type="evidence" value="ECO:0007669"/>
    <property type="project" value="UniProtKB-KW"/>
</dbReference>
<dbReference type="EMBL" id="CP011071">
    <property type="protein sequence ID" value="AKA35371.1"/>
    <property type="molecule type" value="Genomic_DNA"/>
</dbReference>
<keyword evidence="2" id="KW-0201">Cytochrome c-type biogenesis</keyword>
<evidence type="ECO:0000256" key="4">
    <source>
        <dbReference type="ARBA" id="ARBA00023284"/>
    </source>
</evidence>
<evidence type="ECO:0000313" key="7">
    <source>
        <dbReference type="EMBL" id="AKA35371.1"/>
    </source>
</evidence>
<dbReference type="GO" id="GO:0030313">
    <property type="term" value="C:cell envelope"/>
    <property type="evidence" value="ECO:0007669"/>
    <property type="project" value="UniProtKB-SubCell"/>
</dbReference>
<gene>
    <name evidence="7" type="ORF">VC82_1761</name>
</gene>
<dbReference type="Pfam" id="PF12543">
    <property type="entry name" value="DUF3738"/>
    <property type="match status" value="1"/>
</dbReference>
<dbReference type="Pfam" id="PF13905">
    <property type="entry name" value="Thioredoxin_8"/>
    <property type="match status" value="1"/>
</dbReference>
<keyword evidence="4" id="KW-0676">Redox-active center</keyword>
<dbReference type="InterPro" id="IPR017801">
    <property type="entry name" value="DUF3738"/>
</dbReference>
<evidence type="ECO:0000256" key="5">
    <source>
        <dbReference type="SAM" id="SignalP"/>
    </source>
</evidence>
<dbReference type="PROSITE" id="PS51352">
    <property type="entry name" value="THIOREDOXIN_2"/>
    <property type="match status" value="1"/>
</dbReference>
<dbReference type="OrthoDB" id="1069091at2"/>
<dbReference type="SUPFAM" id="SSF52833">
    <property type="entry name" value="Thioredoxin-like"/>
    <property type="match status" value="1"/>
</dbReference>
<evidence type="ECO:0000259" key="6">
    <source>
        <dbReference type="PROSITE" id="PS51352"/>
    </source>
</evidence>
<keyword evidence="3" id="KW-1015">Disulfide bond</keyword>
<keyword evidence="8" id="KW-1185">Reference proteome</keyword>
<comment type="subcellular location">
    <subcellularLocation>
        <location evidence="1">Cell envelope</location>
    </subcellularLocation>
</comment>
<dbReference type="KEGG" id="mlt:VC82_1761"/>
<dbReference type="InterPro" id="IPR013766">
    <property type="entry name" value="Thioredoxin_domain"/>
</dbReference>
<keyword evidence="5" id="KW-0732">Signal</keyword>
<dbReference type="HOGENOM" id="CLU_751710_0_0_10"/>
<dbReference type="PROSITE" id="PS51257">
    <property type="entry name" value="PROKAR_LIPOPROTEIN"/>
    <property type="match status" value="1"/>
</dbReference>
<accession>A0A0D5YU08</accession>
<feature type="chain" id="PRO_5002300347" description="Thioredoxin domain-containing protein" evidence="5">
    <location>
        <begin position="22"/>
        <end position="386"/>
    </location>
</feature>
<protein>
    <recommendedName>
        <fullName evidence="6">Thioredoxin domain-containing protein</fullName>
    </recommendedName>
</protein>
<evidence type="ECO:0000313" key="8">
    <source>
        <dbReference type="Proteomes" id="UP000032726"/>
    </source>
</evidence>
<dbReference type="InterPro" id="IPR050553">
    <property type="entry name" value="Thioredoxin_ResA/DsbE_sf"/>
</dbReference>
<evidence type="ECO:0000256" key="2">
    <source>
        <dbReference type="ARBA" id="ARBA00022748"/>
    </source>
</evidence>
<dbReference type="InterPro" id="IPR036249">
    <property type="entry name" value="Thioredoxin-like_sf"/>
</dbReference>
<organism evidence="7 8">
    <name type="scientific">Flagellimonas lutaonensis</name>
    <dbReference type="NCBI Taxonomy" id="516051"/>
    <lineage>
        <taxon>Bacteria</taxon>
        <taxon>Pseudomonadati</taxon>
        <taxon>Bacteroidota</taxon>
        <taxon>Flavobacteriia</taxon>
        <taxon>Flavobacteriales</taxon>
        <taxon>Flavobacteriaceae</taxon>
        <taxon>Flagellimonas</taxon>
    </lineage>
</organism>
<feature type="domain" description="Thioredoxin" evidence="6">
    <location>
        <begin position="8"/>
        <end position="161"/>
    </location>
</feature>
<evidence type="ECO:0000256" key="3">
    <source>
        <dbReference type="ARBA" id="ARBA00023157"/>
    </source>
</evidence>
<dbReference type="AlphaFoldDB" id="A0A0D5YU08"/>
<dbReference type="Proteomes" id="UP000032726">
    <property type="component" value="Chromosome"/>
</dbReference>
<proteinExistence type="predicted"/>
<reference evidence="7 8" key="1">
    <citation type="submission" date="2015-03" db="EMBL/GenBank/DDBJ databases">
        <title>Complete genome sequence of Muricauda lutaonensis CC-HSB-11T, isolated from a coastal hot spring.</title>
        <authorList>
            <person name="Kim K.M."/>
        </authorList>
    </citation>
    <scope>NUCLEOTIDE SEQUENCE [LARGE SCALE GENOMIC DNA]</scope>
    <source>
        <strain evidence="7 8">CC-HSB-11</strain>
    </source>
</reference>
<feature type="signal peptide" evidence="5">
    <location>
        <begin position="1"/>
        <end position="21"/>
    </location>
</feature>
<dbReference type="Gene3D" id="3.40.30.10">
    <property type="entry name" value="Glutaredoxin"/>
    <property type="match status" value="1"/>
</dbReference>
<dbReference type="InterPro" id="IPR012336">
    <property type="entry name" value="Thioredoxin-like_fold"/>
</dbReference>
<dbReference type="PANTHER" id="PTHR42852">
    <property type="entry name" value="THIOL:DISULFIDE INTERCHANGE PROTEIN DSBE"/>
    <property type="match status" value="1"/>
</dbReference>
<dbReference type="PANTHER" id="PTHR42852:SF6">
    <property type="entry name" value="THIOL:DISULFIDE INTERCHANGE PROTEIN DSBE"/>
    <property type="match status" value="1"/>
</dbReference>